<gene>
    <name evidence="1" type="ORF">NC653_033156</name>
</gene>
<evidence type="ECO:0000313" key="1">
    <source>
        <dbReference type="EMBL" id="KAJ6972759.1"/>
    </source>
</evidence>
<name>A0AAD6PYS9_9ROSI</name>
<proteinExistence type="predicted"/>
<dbReference type="AlphaFoldDB" id="A0AAD6PYS9"/>
<accession>A0AAD6PYS9</accession>
<sequence length="86" mass="8789">MATAGAKGEGSASATYARAVKTGVPRAHGGRSNRALIQIPFVFTPGTAGLGRLNATSAHEKQREVPCMAKSRIPGASHSCSVSLII</sequence>
<dbReference type="Proteomes" id="UP001164929">
    <property type="component" value="Chromosome 14"/>
</dbReference>
<dbReference type="EMBL" id="JAQIZT010000014">
    <property type="protein sequence ID" value="KAJ6972759.1"/>
    <property type="molecule type" value="Genomic_DNA"/>
</dbReference>
<organism evidence="1 2">
    <name type="scientific">Populus alba x Populus x berolinensis</name>
    <dbReference type="NCBI Taxonomy" id="444605"/>
    <lineage>
        <taxon>Eukaryota</taxon>
        <taxon>Viridiplantae</taxon>
        <taxon>Streptophyta</taxon>
        <taxon>Embryophyta</taxon>
        <taxon>Tracheophyta</taxon>
        <taxon>Spermatophyta</taxon>
        <taxon>Magnoliopsida</taxon>
        <taxon>eudicotyledons</taxon>
        <taxon>Gunneridae</taxon>
        <taxon>Pentapetalae</taxon>
        <taxon>rosids</taxon>
        <taxon>fabids</taxon>
        <taxon>Malpighiales</taxon>
        <taxon>Salicaceae</taxon>
        <taxon>Saliceae</taxon>
        <taxon>Populus</taxon>
    </lineage>
</organism>
<evidence type="ECO:0000313" key="2">
    <source>
        <dbReference type="Proteomes" id="UP001164929"/>
    </source>
</evidence>
<protein>
    <submittedName>
        <fullName evidence="1">Uncharacterized protein</fullName>
    </submittedName>
</protein>
<reference evidence="1" key="1">
    <citation type="journal article" date="2023" name="Mol. Ecol. Resour.">
        <title>Chromosome-level genome assembly of a triploid poplar Populus alba 'Berolinensis'.</title>
        <authorList>
            <person name="Chen S."/>
            <person name="Yu Y."/>
            <person name="Wang X."/>
            <person name="Wang S."/>
            <person name="Zhang T."/>
            <person name="Zhou Y."/>
            <person name="He R."/>
            <person name="Meng N."/>
            <person name="Wang Y."/>
            <person name="Liu W."/>
            <person name="Liu Z."/>
            <person name="Liu J."/>
            <person name="Guo Q."/>
            <person name="Huang H."/>
            <person name="Sederoff R.R."/>
            <person name="Wang G."/>
            <person name="Qu G."/>
            <person name="Chen S."/>
        </authorList>
    </citation>
    <scope>NUCLEOTIDE SEQUENCE</scope>
    <source>
        <strain evidence="1">SC-2020</strain>
    </source>
</reference>
<comment type="caution">
    <text evidence="1">The sequence shown here is derived from an EMBL/GenBank/DDBJ whole genome shotgun (WGS) entry which is preliminary data.</text>
</comment>
<keyword evidence="2" id="KW-1185">Reference proteome</keyword>